<name>A0ABN2CDJ5_9ACTN</name>
<accession>A0ABN2CDJ5</accession>
<dbReference type="Gene3D" id="2.170.150.40">
    <property type="entry name" value="Domain of unknown function (DUF427)"/>
    <property type="match status" value="1"/>
</dbReference>
<dbReference type="RefSeq" id="WP_344209781.1">
    <property type="nucleotide sequence ID" value="NZ_BAAAOS010000007.1"/>
</dbReference>
<feature type="domain" description="DUF427" evidence="1">
    <location>
        <begin position="31"/>
        <end position="120"/>
    </location>
</feature>
<evidence type="ECO:0000313" key="2">
    <source>
        <dbReference type="EMBL" id="GAA1556820.1"/>
    </source>
</evidence>
<comment type="caution">
    <text evidence="2">The sequence shown here is derived from an EMBL/GenBank/DDBJ whole genome shotgun (WGS) entry which is preliminary data.</text>
</comment>
<evidence type="ECO:0000313" key="3">
    <source>
        <dbReference type="Proteomes" id="UP001500393"/>
    </source>
</evidence>
<dbReference type="EMBL" id="BAAAOS010000007">
    <property type="protein sequence ID" value="GAA1556820.1"/>
    <property type="molecule type" value="Genomic_DNA"/>
</dbReference>
<dbReference type="Pfam" id="PF04248">
    <property type="entry name" value="NTP_transf_9"/>
    <property type="match status" value="1"/>
</dbReference>
<sequence length="162" mass="18004">MRRVPPGPGQESVWDYPRPPAVDLSTEHLLVLLGGQVVAETRTSWRVLETSHPPTYYLPRSCFAPDTLREAGGISYCEWKGIATYLDVLGGTRIASRKAWYYPDPTAQYAVLADHVALYPGAMDRCTIDGEEVQPQPGDFYGGWITKRVVGPFKGEPGTAYW</sequence>
<proteinExistence type="predicted"/>
<protein>
    <submittedName>
        <fullName evidence="2">DUF427 domain-containing protein</fullName>
    </submittedName>
</protein>
<reference evidence="2 3" key="1">
    <citation type="journal article" date="2019" name="Int. J. Syst. Evol. Microbiol.">
        <title>The Global Catalogue of Microorganisms (GCM) 10K type strain sequencing project: providing services to taxonomists for standard genome sequencing and annotation.</title>
        <authorList>
            <consortium name="The Broad Institute Genomics Platform"/>
            <consortium name="The Broad Institute Genome Sequencing Center for Infectious Disease"/>
            <person name="Wu L."/>
            <person name="Ma J."/>
        </authorList>
    </citation>
    <scope>NUCLEOTIDE SEQUENCE [LARGE SCALE GENOMIC DNA]</scope>
    <source>
        <strain evidence="2 3">JCM 14969</strain>
    </source>
</reference>
<dbReference type="PANTHER" id="PTHR43058:SF1">
    <property type="entry name" value="DUF427 DOMAIN-CONTAINING PROTEIN"/>
    <property type="match status" value="1"/>
</dbReference>
<dbReference type="InterPro" id="IPR007361">
    <property type="entry name" value="DUF427"/>
</dbReference>
<gene>
    <name evidence="2" type="ORF">GCM10009789_07720</name>
</gene>
<dbReference type="InterPro" id="IPR038694">
    <property type="entry name" value="DUF427_sf"/>
</dbReference>
<dbReference type="PANTHER" id="PTHR43058">
    <property type="entry name" value="SLR0655 PROTEIN"/>
    <property type="match status" value="1"/>
</dbReference>
<organism evidence="2 3">
    <name type="scientific">Kribbella sancticallisti</name>
    <dbReference type="NCBI Taxonomy" id="460087"/>
    <lineage>
        <taxon>Bacteria</taxon>
        <taxon>Bacillati</taxon>
        <taxon>Actinomycetota</taxon>
        <taxon>Actinomycetes</taxon>
        <taxon>Propionibacteriales</taxon>
        <taxon>Kribbellaceae</taxon>
        <taxon>Kribbella</taxon>
    </lineage>
</organism>
<keyword evidence="3" id="KW-1185">Reference proteome</keyword>
<evidence type="ECO:0000259" key="1">
    <source>
        <dbReference type="Pfam" id="PF04248"/>
    </source>
</evidence>
<dbReference type="Proteomes" id="UP001500393">
    <property type="component" value="Unassembled WGS sequence"/>
</dbReference>